<dbReference type="EMBL" id="CP000804">
    <property type="protein sequence ID" value="ABU57942.1"/>
    <property type="molecule type" value="Genomic_DNA"/>
</dbReference>
<dbReference type="Pfam" id="PF10128">
    <property type="entry name" value="OpcA_G6PD_assem"/>
    <property type="match status" value="1"/>
</dbReference>
<gene>
    <name evidence="3" type="ordered locus">Rcas_1851</name>
</gene>
<evidence type="ECO:0000259" key="1">
    <source>
        <dbReference type="Pfam" id="PF10128"/>
    </source>
</evidence>
<evidence type="ECO:0000259" key="2">
    <source>
        <dbReference type="Pfam" id="PF20171"/>
    </source>
</evidence>
<organism evidence="3 4">
    <name type="scientific">Roseiflexus castenholzii (strain DSM 13941 / HLO8)</name>
    <dbReference type="NCBI Taxonomy" id="383372"/>
    <lineage>
        <taxon>Bacteria</taxon>
        <taxon>Bacillati</taxon>
        <taxon>Chloroflexota</taxon>
        <taxon>Chloroflexia</taxon>
        <taxon>Chloroflexales</taxon>
        <taxon>Roseiflexineae</taxon>
        <taxon>Roseiflexaceae</taxon>
        <taxon>Roseiflexus</taxon>
    </lineage>
</organism>
<feature type="domain" description="Glucose-6-phosphate dehydrogenase assembly protein OpcA C-terminal" evidence="2">
    <location>
        <begin position="196"/>
        <end position="357"/>
    </location>
</feature>
<dbReference type="PANTHER" id="PTHR38658">
    <property type="entry name" value="OXPP CYCLE PROTEIN OPCA-RELATED"/>
    <property type="match status" value="1"/>
</dbReference>
<dbReference type="STRING" id="383372.Rcas_1851"/>
<name>A7NKC2_ROSCS</name>
<evidence type="ECO:0000313" key="3">
    <source>
        <dbReference type="EMBL" id="ABU57942.1"/>
    </source>
</evidence>
<keyword evidence="4" id="KW-1185">Reference proteome</keyword>
<accession>A7NKC2</accession>
<dbReference type="RefSeq" id="WP_012120367.1">
    <property type="nucleotide sequence ID" value="NC_009767.1"/>
</dbReference>
<dbReference type="HOGENOM" id="CLU_048410_0_0_0"/>
<dbReference type="InterPro" id="IPR004555">
    <property type="entry name" value="G6PDH_assembly_OpcA"/>
</dbReference>
<dbReference type="InterPro" id="IPR046802">
    <property type="entry name" value="OpcA_G6PD_C"/>
</dbReference>
<protein>
    <submittedName>
        <fullName evidence="3">Glucose-6-P dehydrogenase subunit-like protein</fullName>
    </submittedName>
</protein>
<dbReference type="KEGG" id="rca:Rcas_1851"/>
<dbReference type="AlphaFoldDB" id="A7NKC2"/>
<sequence length="373" mass="40064">MTDITTTPSVVLTQVDASAIERELARLWSAATEAEHAGGAALMRACLFNFVVLTDAAHISTMTAIVARLTALRPNRALVAALSRGEKSAISAQRLEAWVQAHCALIAPGQPQVCGEQITIIAPHDAWAHIPGIVLSLLEPDVPVIIWWGFDQIPGGPTLTQLQSIIDRLILDTARMDGVTAALRAVQTLIAADVAIGDLAWGRLTAWREQIAQLFDAPPALQRLWSLERIVIEHGARGATAALLLAGWLATRLNWRISERRGTGVALTRSDGSDVLLEFDRVETASADSLASVALLTADSRFTVTRSVSGDHLTACAMIDGLTPVKRAVHLPPLDTAALIADELRLAQYDPIYEAALRQALDLMECLAMPAIE</sequence>
<reference evidence="3 4" key="1">
    <citation type="submission" date="2007-08" db="EMBL/GenBank/DDBJ databases">
        <title>Complete sequence of Roseiflexus castenholzii DSM 13941.</title>
        <authorList>
            <consortium name="US DOE Joint Genome Institute"/>
            <person name="Copeland A."/>
            <person name="Lucas S."/>
            <person name="Lapidus A."/>
            <person name="Barry K."/>
            <person name="Glavina del Rio T."/>
            <person name="Dalin E."/>
            <person name="Tice H."/>
            <person name="Pitluck S."/>
            <person name="Thompson L.S."/>
            <person name="Brettin T."/>
            <person name="Bruce D."/>
            <person name="Detter J.C."/>
            <person name="Han C."/>
            <person name="Tapia R."/>
            <person name="Schmutz J."/>
            <person name="Larimer F."/>
            <person name="Land M."/>
            <person name="Hauser L."/>
            <person name="Kyrpides N."/>
            <person name="Mikhailova N."/>
            <person name="Bryant D.A."/>
            <person name="Hanada S."/>
            <person name="Tsukatani Y."/>
            <person name="Richardson P."/>
        </authorList>
    </citation>
    <scope>NUCLEOTIDE SEQUENCE [LARGE SCALE GENOMIC DNA]</scope>
    <source>
        <strain evidence="4">DSM 13941 / HLO8</strain>
    </source>
</reference>
<dbReference type="Pfam" id="PF20171">
    <property type="entry name" value="OpcA_G6PD_C"/>
    <property type="match status" value="1"/>
</dbReference>
<dbReference type="eggNOG" id="COG3429">
    <property type="taxonomic scope" value="Bacteria"/>
</dbReference>
<evidence type="ECO:0000313" key="4">
    <source>
        <dbReference type="Proteomes" id="UP000000263"/>
    </source>
</evidence>
<feature type="domain" description="Glucose-6-phosphate dehydrogenase assembly protein OpcA N-terminal" evidence="1">
    <location>
        <begin position="69"/>
        <end position="187"/>
    </location>
</feature>
<dbReference type="InterPro" id="IPR046801">
    <property type="entry name" value="OpcA_G6PD_N"/>
</dbReference>
<dbReference type="PANTHER" id="PTHR38658:SF1">
    <property type="entry name" value="OXPP CYCLE PROTEIN OPCA-RELATED"/>
    <property type="match status" value="1"/>
</dbReference>
<proteinExistence type="predicted"/>
<dbReference type="Proteomes" id="UP000000263">
    <property type="component" value="Chromosome"/>
</dbReference>